<dbReference type="SUPFAM" id="SSF117856">
    <property type="entry name" value="AF0104/ALDC/Ptd012-like"/>
    <property type="match status" value="1"/>
</dbReference>
<dbReference type="GO" id="GO:0047605">
    <property type="term" value="F:acetolactate decarboxylase activity"/>
    <property type="evidence" value="ECO:0007669"/>
    <property type="project" value="InterPro"/>
</dbReference>
<accession>A0A3B0BU89</accession>
<dbReference type="Gene3D" id="3.30.1330.80">
    <property type="entry name" value="Hypothetical protein, similar to alpha- acetolactate decarboxylase, domain 2"/>
    <property type="match status" value="1"/>
</dbReference>
<proteinExistence type="predicted"/>
<organism evidence="2 3">
    <name type="scientific">Ulvibacterium marinum</name>
    <dbReference type="NCBI Taxonomy" id="2419782"/>
    <lineage>
        <taxon>Bacteria</taxon>
        <taxon>Pseudomonadati</taxon>
        <taxon>Bacteroidota</taxon>
        <taxon>Flavobacteriia</taxon>
        <taxon>Flavobacteriales</taxon>
        <taxon>Flavobacteriaceae</taxon>
        <taxon>Ulvibacterium</taxon>
    </lineage>
</organism>
<keyword evidence="3" id="KW-1185">Reference proteome</keyword>
<dbReference type="EMBL" id="RBCJ01000007">
    <property type="protein sequence ID" value="RKN75938.1"/>
    <property type="molecule type" value="Genomic_DNA"/>
</dbReference>
<dbReference type="Proteomes" id="UP000276603">
    <property type="component" value="Unassembled WGS sequence"/>
</dbReference>
<gene>
    <name evidence="2" type="ORF">D7Z94_25075</name>
</gene>
<dbReference type="OrthoDB" id="824310at2"/>
<dbReference type="Pfam" id="PF03306">
    <property type="entry name" value="AAL_decarboxy"/>
    <property type="match status" value="1"/>
</dbReference>
<name>A0A3B0BU89_9FLAO</name>
<evidence type="ECO:0000256" key="1">
    <source>
        <dbReference type="SAM" id="SignalP"/>
    </source>
</evidence>
<evidence type="ECO:0000313" key="2">
    <source>
        <dbReference type="EMBL" id="RKN75938.1"/>
    </source>
</evidence>
<feature type="signal peptide" evidence="1">
    <location>
        <begin position="1"/>
        <end position="25"/>
    </location>
</feature>
<dbReference type="GO" id="GO:0045151">
    <property type="term" value="P:acetoin biosynthetic process"/>
    <property type="evidence" value="ECO:0007669"/>
    <property type="project" value="InterPro"/>
</dbReference>
<dbReference type="InterPro" id="IPR005128">
    <property type="entry name" value="Acetolactate_a_deCO2ase"/>
</dbReference>
<protein>
    <submittedName>
        <fullName evidence="2">Decarboxylase</fullName>
    </submittedName>
</protein>
<feature type="chain" id="PRO_5017415332" evidence="1">
    <location>
        <begin position="26"/>
        <end position="242"/>
    </location>
</feature>
<reference evidence="2 3" key="1">
    <citation type="submission" date="2018-10" db="EMBL/GenBank/DDBJ databases">
        <title>Ulvibacterium marinum gen. nov., sp. nov., a novel marine bacterium of the family Flavobacteriaceae, isolated from a culture of the green alga Ulva prolifera.</title>
        <authorList>
            <person name="Zhang Z."/>
        </authorList>
    </citation>
    <scope>NUCLEOTIDE SEQUENCE [LARGE SCALE GENOMIC DNA]</scope>
    <source>
        <strain evidence="2 3">CCMM003</strain>
    </source>
</reference>
<dbReference type="RefSeq" id="WP_120714420.1">
    <property type="nucleotide sequence ID" value="NZ_RBCJ01000007.1"/>
</dbReference>
<evidence type="ECO:0000313" key="3">
    <source>
        <dbReference type="Proteomes" id="UP000276603"/>
    </source>
</evidence>
<dbReference type="UniPathway" id="UPA00626">
    <property type="reaction ID" value="UER00678"/>
</dbReference>
<keyword evidence="1" id="KW-0732">Signal</keyword>
<dbReference type="AlphaFoldDB" id="A0A3B0BU89"/>
<sequence length="242" mass="27155">MKMYNHSFYVLLGMALLSFLTNSCTDESTNVKVRYSGALRNVMSGNIDATISLDTLSQKKHFYALGAIADLKGEIQIFDSQPHNSVVIDSSISITDSYAIKAALLVYAEVETWNGFNIENVTTKVDLEKRIFETAKSNGINVEEPFPFLLEGQVATLDWHVINWKEGDTVHNHKKHKESGLSGSIQQADVEIIGFYSTKHKAVFTHHTTNMHMHFKTDDNAIAGHVDELMLDKQLILKLPNQ</sequence>
<comment type="caution">
    <text evidence="2">The sequence shown here is derived from an EMBL/GenBank/DDBJ whole genome shotgun (WGS) entry which is preliminary data.</text>
</comment>